<evidence type="ECO:0000256" key="3">
    <source>
        <dbReference type="PROSITE-ProRule" id="PRU00175"/>
    </source>
</evidence>
<gene>
    <name evidence="6" type="ORF">TCAL_14359</name>
</gene>
<keyword evidence="1 3" id="KW-0479">Metal-binding</keyword>
<sequence length="467" mass="52815">MSEAAPLYLIETWKPESVVERQVLTAEIVAIRALEHDAHGDLVFIEDKPLNGSPPSAARRIPLRLCRLALKPHENLLKGYVERFSMVEVLSTVDGDRLVHLAKVMLIRKRTVTATMDVKYVIDDYEETVMRDKCRLPNTHSPFGSIESVLEVFPKLSVIYLGKKPQGNDHIKPPPVNDSNNNNNPYSHLKKVDDNGPKAIANFKILNMFKKQLASMEGDMHHAGEVVMHQTKALEESKAKIKRDLNLKSRRKQDLEAELKKLNKELTDLTCQELQIDSTLMQTEQAHEEVLNTLRQQIHVLRTEAKTQLGLNIFPKVQFFQCSGCHRDLSSPSTEEEVYQCIHAHPVCLPCFQKLRQCAICQVNFHRRIISISGKRPKRVLLFSPAMPDWSSVAMVSPMAVPGMPYNQPVVTPHFYTPPHQPNGMVSILNPSYPYYPYANQPVEAGVVPAMHPHQSHVVAQAPIVPQ</sequence>
<evidence type="ECO:0000256" key="4">
    <source>
        <dbReference type="SAM" id="Coils"/>
    </source>
</evidence>
<dbReference type="EMBL" id="VCGU01000458">
    <property type="protein sequence ID" value="TRY62906.1"/>
    <property type="molecule type" value="Genomic_DNA"/>
</dbReference>
<keyword evidence="7" id="KW-1185">Reference proteome</keyword>
<evidence type="ECO:0000313" key="6">
    <source>
        <dbReference type="EMBL" id="TRY62906.1"/>
    </source>
</evidence>
<feature type="domain" description="RING-type" evidence="5">
    <location>
        <begin position="322"/>
        <end position="362"/>
    </location>
</feature>
<accession>A0A553NBT1</accession>
<keyword evidence="1 3" id="KW-0863">Zinc-finger</keyword>
<feature type="coiled-coil region" evidence="4">
    <location>
        <begin position="238"/>
        <end position="304"/>
    </location>
</feature>
<dbReference type="AlphaFoldDB" id="A0A553NBT1"/>
<evidence type="ECO:0000256" key="1">
    <source>
        <dbReference type="ARBA" id="ARBA00022771"/>
    </source>
</evidence>
<dbReference type="InterPro" id="IPR001841">
    <property type="entry name" value="Znf_RING"/>
</dbReference>
<dbReference type="PROSITE" id="PS50089">
    <property type="entry name" value="ZF_RING_2"/>
    <property type="match status" value="1"/>
</dbReference>
<protein>
    <recommendedName>
        <fullName evidence="5">RING-type domain-containing protein</fullName>
    </recommendedName>
</protein>
<dbReference type="GO" id="GO:0008270">
    <property type="term" value="F:zinc ion binding"/>
    <property type="evidence" value="ECO:0007669"/>
    <property type="project" value="UniProtKB-KW"/>
</dbReference>
<dbReference type="Proteomes" id="UP000318571">
    <property type="component" value="Chromosome 10"/>
</dbReference>
<evidence type="ECO:0000256" key="2">
    <source>
        <dbReference type="ARBA" id="ARBA00022833"/>
    </source>
</evidence>
<comment type="caution">
    <text evidence="6">The sequence shown here is derived from an EMBL/GenBank/DDBJ whole genome shotgun (WGS) entry which is preliminary data.</text>
</comment>
<reference evidence="6 7" key="1">
    <citation type="journal article" date="2018" name="Nat. Ecol. Evol.">
        <title>Genomic signatures of mitonuclear coevolution across populations of Tigriopus californicus.</title>
        <authorList>
            <person name="Barreto F.S."/>
            <person name="Watson E.T."/>
            <person name="Lima T.G."/>
            <person name="Willett C.S."/>
            <person name="Edmands S."/>
            <person name="Li W."/>
            <person name="Burton R.S."/>
        </authorList>
    </citation>
    <scope>NUCLEOTIDE SEQUENCE [LARGE SCALE GENOMIC DNA]</scope>
    <source>
        <strain evidence="6 7">San Diego</strain>
    </source>
</reference>
<keyword evidence="2" id="KW-0862">Zinc</keyword>
<proteinExistence type="predicted"/>
<keyword evidence="4" id="KW-0175">Coiled coil</keyword>
<name>A0A553NBT1_TIGCA</name>
<evidence type="ECO:0000313" key="7">
    <source>
        <dbReference type="Proteomes" id="UP000318571"/>
    </source>
</evidence>
<evidence type="ECO:0000259" key="5">
    <source>
        <dbReference type="PROSITE" id="PS50089"/>
    </source>
</evidence>
<organism evidence="6 7">
    <name type="scientific">Tigriopus californicus</name>
    <name type="common">Marine copepod</name>
    <dbReference type="NCBI Taxonomy" id="6832"/>
    <lineage>
        <taxon>Eukaryota</taxon>
        <taxon>Metazoa</taxon>
        <taxon>Ecdysozoa</taxon>
        <taxon>Arthropoda</taxon>
        <taxon>Crustacea</taxon>
        <taxon>Multicrustacea</taxon>
        <taxon>Hexanauplia</taxon>
        <taxon>Copepoda</taxon>
        <taxon>Harpacticoida</taxon>
        <taxon>Harpacticidae</taxon>
        <taxon>Tigriopus</taxon>
    </lineage>
</organism>